<proteinExistence type="predicted"/>
<feature type="transmembrane region" description="Helical" evidence="1">
    <location>
        <begin position="21"/>
        <end position="41"/>
    </location>
</feature>
<dbReference type="Proteomes" id="UP000667802">
    <property type="component" value="Unassembled WGS sequence"/>
</dbReference>
<dbReference type="AlphaFoldDB" id="A0AAP5MB75"/>
<feature type="transmembrane region" description="Helical" evidence="1">
    <location>
        <begin position="363"/>
        <end position="384"/>
    </location>
</feature>
<accession>A0AAP5MB75</accession>
<keyword evidence="1" id="KW-0472">Membrane</keyword>
<evidence type="ECO:0000313" key="3">
    <source>
        <dbReference type="Proteomes" id="UP000667802"/>
    </source>
</evidence>
<evidence type="ECO:0000313" key="2">
    <source>
        <dbReference type="EMBL" id="MDR9897632.1"/>
    </source>
</evidence>
<comment type="caution">
    <text evidence="2">The sequence shown here is derived from an EMBL/GenBank/DDBJ whole genome shotgun (WGS) entry which is preliminary data.</text>
</comment>
<feature type="transmembrane region" description="Helical" evidence="1">
    <location>
        <begin position="291"/>
        <end position="312"/>
    </location>
</feature>
<evidence type="ECO:0000256" key="1">
    <source>
        <dbReference type="SAM" id="Phobius"/>
    </source>
</evidence>
<name>A0AAP5MB75_9CYAN</name>
<organism evidence="2 3">
    <name type="scientific">Aetokthonos hydrillicola Thurmond2011</name>
    <dbReference type="NCBI Taxonomy" id="2712845"/>
    <lineage>
        <taxon>Bacteria</taxon>
        <taxon>Bacillati</taxon>
        <taxon>Cyanobacteriota</taxon>
        <taxon>Cyanophyceae</taxon>
        <taxon>Nostocales</taxon>
        <taxon>Hapalosiphonaceae</taxon>
        <taxon>Aetokthonos</taxon>
    </lineage>
</organism>
<feature type="transmembrane region" description="Helical" evidence="1">
    <location>
        <begin position="332"/>
        <end position="351"/>
    </location>
</feature>
<feature type="transmembrane region" description="Helical" evidence="1">
    <location>
        <begin position="193"/>
        <end position="211"/>
    </location>
</feature>
<keyword evidence="1" id="KW-1133">Transmembrane helix</keyword>
<protein>
    <submittedName>
        <fullName evidence="2">Uncharacterized protein</fullName>
    </submittedName>
</protein>
<feature type="transmembrane region" description="Helical" evidence="1">
    <location>
        <begin position="133"/>
        <end position="152"/>
    </location>
</feature>
<sequence>MSITQAQKFLTAPIAAKNRPSSRFSVAFWFSLSLIFAASYISEGLQEAFSHEYVVGDNAREYVSWMYRYFNPKLFPNDLIADYFQSVTPIGFGAFYKMMARLGVDPVLLGKLLPMVLGLLTTSYGFAVCMQILPVPLAGFLATILLNQSISLHDDLFSATPRDFIYPLFLAFLYYLLRGSLLGVLVAIALQALIYPLIAFIDVGILLFRLCKWQGGQLHLSKDKKDYIFFATSAFVALVAIIPYAIQSSKFGPTITAAVAKTIPEYLSGGRVSYFNLNPVSFWLDGRDSGFLALMSPPQLFIGLLLPIILFYQARFPLAKQVTSCINIIPRIILASTCMFFVAHAVAFRLHWPSRYTHHTFKIVFALAAGITLTLMLHAAFHWSEQLITKPRRRRRQFLALGTAAIVGLLLLLYPSSLKVFPKTPYVTGAAPMLYDFLRLQTQDSLVASLAGEANNIPVFAKRPILVGSEFGLPFHTKYYAQFRQRAIDLINAQYTNDIKQVISFIDKYNVKLWLLERTAFKPEYIAENKWIKQYQPAADSAIANLQKGNTPALSRLMQSCNVLETHNLVVLEAECITKSK</sequence>
<keyword evidence="1" id="KW-0812">Transmembrane</keyword>
<feature type="transmembrane region" description="Helical" evidence="1">
    <location>
        <begin position="396"/>
        <end position="414"/>
    </location>
</feature>
<dbReference type="EMBL" id="JAALHA020000013">
    <property type="protein sequence ID" value="MDR9897632.1"/>
    <property type="molecule type" value="Genomic_DNA"/>
</dbReference>
<feature type="transmembrane region" description="Helical" evidence="1">
    <location>
        <begin position="164"/>
        <end position="187"/>
    </location>
</feature>
<reference evidence="3" key="1">
    <citation type="journal article" date="2021" name="Science">
        <title>Hunting the eagle killer: A cyanobacterial neurotoxin causes vacuolar myelinopathy.</title>
        <authorList>
            <person name="Breinlinger S."/>
            <person name="Phillips T.J."/>
            <person name="Haram B.N."/>
            <person name="Mares J."/>
            <person name="Martinez Yerena J.A."/>
            <person name="Hrouzek P."/>
            <person name="Sobotka R."/>
            <person name="Henderson W.M."/>
            <person name="Schmieder P."/>
            <person name="Williams S.M."/>
            <person name="Lauderdale J.D."/>
            <person name="Wilde H.D."/>
            <person name="Gerrin W."/>
            <person name="Kust A."/>
            <person name="Washington J.W."/>
            <person name="Wagner C."/>
            <person name="Geier B."/>
            <person name="Liebeke M."/>
            <person name="Enke H."/>
            <person name="Niedermeyer T.H.J."/>
            <person name="Wilde S.B."/>
        </authorList>
    </citation>
    <scope>NUCLEOTIDE SEQUENCE [LARGE SCALE GENOMIC DNA]</scope>
    <source>
        <strain evidence="3">Thurmond2011</strain>
    </source>
</reference>
<gene>
    <name evidence="2" type="ORF">G7B40_024130</name>
</gene>
<keyword evidence="3" id="KW-1185">Reference proteome</keyword>
<dbReference type="RefSeq" id="WP_208338352.1">
    <property type="nucleotide sequence ID" value="NZ_CAWQFN010000089.1"/>
</dbReference>
<feature type="transmembrane region" description="Helical" evidence="1">
    <location>
        <begin position="227"/>
        <end position="246"/>
    </location>
</feature>